<protein>
    <submittedName>
        <fullName evidence="2">Uncharacterized protein</fullName>
    </submittedName>
</protein>
<evidence type="ECO:0000313" key="3">
    <source>
        <dbReference type="Proteomes" id="UP001140091"/>
    </source>
</evidence>
<dbReference type="AlphaFoldDB" id="A0A9W8MF98"/>
<evidence type="ECO:0000256" key="1">
    <source>
        <dbReference type="SAM" id="Phobius"/>
    </source>
</evidence>
<proteinExistence type="predicted"/>
<keyword evidence="3" id="KW-1185">Reference proteome</keyword>
<keyword evidence="1" id="KW-0472">Membrane</keyword>
<reference evidence="2" key="1">
    <citation type="submission" date="2022-06" db="EMBL/GenBank/DDBJ databases">
        <title>Genome Sequence of Candolleomyces eurysporus.</title>
        <authorList>
            <person name="Buettner E."/>
        </authorList>
    </citation>
    <scope>NUCLEOTIDE SEQUENCE</scope>
    <source>
        <strain evidence="2">VTCC 930004</strain>
    </source>
</reference>
<dbReference type="EMBL" id="JANBPK010000925">
    <property type="protein sequence ID" value="KAJ2928461.1"/>
    <property type="molecule type" value="Genomic_DNA"/>
</dbReference>
<feature type="transmembrane region" description="Helical" evidence="1">
    <location>
        <begin position="64"/>
        <end position="86"/>
    </location>
</feature>
<accession>A0A9W8MF98</accession>
<sequence length="140" mass="16074">MEPITLSDGLLAILRTGSPVELYTSTVSLLDFENPFKLCSGNVSCLYRGFLWNAYLVATRLVSLGFRIVFFLCLWEMALICAYLAWKEFQRCKTDLFEKPTADLHSVIDVLHEVVRDGTASEDGYQEVEHLHYLYNEYGF</sequence>
<comment type="caution">
    <text evidence="2">The sequence shown here is derived from an EMBL/GenBank/DDBJ whole genome shotgun (WGS) entry which is preliminary data.</text>
</comment>
<keyword evidence="1" id="KW-1133">Transmembrane helix</keyword>
<dbReference type="OrthoDB" id="10312926at2759"/>
<feature type="non-terminal residue" evidence="2">
    <location>
        <position position="140"/>
    </location>
</feature>
<name>A0A9W8MF98_9AGAR</name>
<dbReference type="Proteomes" id="UP001140091">
    <property type="component" value="Unassembled WGS sequence"/>
</dbReference>
<keyword evidence="1" id="KW-0812">Transmembrane</keyword>
<gene>
    <name evidence="2" type="ORF">H1R20_g8637</name>
</gene>
<evidence type="ECO:0000313" key="2">
    <source>
        <dbReference type="EMBL" id="KAJ2928461.1"/>
    </source>
</evidence>
<organism evidence="2 3">
    <name type="scientific">Candolleomyces eurysporus</name>
    <dbReference type="NCBI Taxonomy" id="2828524"/>
    <lineage>
        <taxon>Eukaryota</taxon>
        <taxon>Fungi</taxon>
        <taxon>Dikarya</taxon>
        <taxon>Basidiomycota</taxon>
        <taxon>Agaricomycotina</taxon>
        <taxon>Agaricomycetes</taxon>
        <taxon>Agaricomycetidae</taxon>
        <taxon>Agaricales</taxon>
        <taxon>Agaricineae</taxon>
        <taxon>Psathyrellaceae</taxon>
        <taxon>Candolleomyces</taxon>
    </lineage>
</organism>